<keyword evidence="2" id="KW-1003">Cell membrane</keyword>
<evidence type="ECO:0000256" key="8">
    <source>
        <dbReference type="ARBA" id="ARBA00023224"/>
    </source>
</evidence>
<sequence>MNITGPIELPIFDAEEDEATRSLIKLTANIAWGIAMAIGIPGNLFVLFAILYFRDMHTISNVYIFNLALADLLFLAGTPILIVQSLQQSWTFGTAVCKMYIIGNGISQFASPAFIAVLSLDRFMAVCRPVTSEWRTSRMALLASGLAWLTVVLEMTPLLLFAKVITGPDQRSTCMLFWGDESIFTKLSAPATEDDNPEMYENIMEMQRQTMYSRRFFTTYTFALSYMLPLIAVWYFYANIIAKLWARRRNLWSRKENIKRTTTKVTILGLAIVISYTLCFLPFWAHTWSMEMMLEWTNNQNLRLAVSYAAFALQYLNSAINPFLYVFLSDAFRKNILSMLRTGNPAVAYAKRPSMNSTKEDEAARLVRVVDPASRTP</sequence>
<dbReference type="PANTHER" id="PTHR24229:SF40">
    <property type="entry name" value="ALLATOSTATIN C RECEPTOR 1-RELATED"/>
    <property type="match status" value="1"/>
</dbReference>
<feature type="transmembrane region" description="Helical" evidence="9">
    <location>
        <begin position="141"/>
        <end position="162"/>
    </location>
</feature>
<dbReference type="InterPro" id="IPR017452">
    <property type="entry name" value="GPCR_Rhodpsn_7TM"/>
</dbReference>
<dbReference type="EMBL" id="CATQJA010002635">
    <property type="protein sequence ID" value="CAJ0575011.1"/>
    <property type="molecule type" value="Genomic_DNA"/>
</dbReference>
<dbReference type="AlphaFoldDB" id="A0AA36G1Q5"/>
<evidence type="ECO:0000256" key="7">
    <source>
        <dbReference type="ARBA" id="ARBA00023170"/>
    </source>
</evidence>
<dbReference type="SMART" id="SM01381">
    <property type="entry name" value="7TM_GPCR_Srsx"/>
    <property type="match status" value="1"/>
</dbReference>
<feature type="transmembrane region" description="Helical" evidence="9">
    <location>
        <begin position="265"/>
        <end position="285"/>
    </location>
</feature>
<feature type="transmembrane region" description="Helical" evidence="9">
    <location>
        <begin position="305"/>
        <end position="328"/>
    </location>
</feature>
<dbReference type="PRINTS" id="PR00237">
    <property type="entry name" value="GPCRRHODOPSN"/>
</dbReference>
<name>A0AA36G1Q5_9BILA</name>
<evidence type="ECO:0000256" key="4">
    <source>
        <dbReference type="ARBA" id="ARBA00022989"/>
    </source>
</evidence>
<dbReference type="Gene3D" id="1.20.1070.10">
    <property type="entry name" value="Rhodopsin 7-helix transmembrane proteins"/>
    <property type="match status" value="1"/>
</dbReference>
<dbReference type="PANTHER" id="PTHR24229">
    <property type="entry name" value="NEUROPEPTIDES RECEPTOR"/>
    <property type="match status" value="1"/>
</dbReference>
<feature type="transmembrane region" description="Helical" evidence="9">
    <location>
        <begin position="30"/>
        <end position="53"/>
    </location>
</feature>
<keyword evidence="5" id="KW-0297">G-protein coupled receptor</keyword>
<dbReference type="GO" id="GO:0004930">
    <property type="term" value="F:G protein-coupled receptor activity"/>
    <property type="evidence" value="ECO:0007669"/>
    <property type="project" value="UniProtKB-KW"/>
</dbReference>
<dbReference type="PROSITE" id="PS50262">
    <property type="entry name" value="G_PROTEIN_RECEP_F1_2"/>
    <property type="match status" value="1"/>
</dbReference>
<evidence type="ECO:0000256" key="9">
    <source>
        <dbReference type="SAM" id="Phobius"/>
    </source>
</evidence>
<dbReference type="Proteomes" id="UP001177023">
    <property type="component" value="Unassembled WGS sequence"/>
</dbReference>
<feature type="non-terminal residue" evidence="11">
    <location>
        <position position="1"/>
    </location>
</feature>
<evidence type="ECO:0000259" key="10">
    <source>
        <dbReference type="PROSITE" id="PS50262"/>
    </source>
</evidence>
<feature type="transmembrane region" description="Helical" evidence="9">
    <location>
        <begin position="65"/>
        <end position="87"/>
    </location>
</feature>
<evidence type="ECO:0000313" key="12">
    <source>
        <dbReference type="Proteomes" id="UP001177023"/>
    </source>
</evidence>
<accession>A0AA36G1Q5</accession>
<dbReference type="GO" id="GO:0043005">
    <property type="term" value="C:neuron projection"/>
    <property type="evidence" value="ECO:0007669"/>
    <property type="project" value="TreeGrafter"/>
</dbReference>
<evidence type="ECO:0000256" key="1">
    <source>
        <dbReference type="ARBA" id="ARBA00004651"/>
    </source>
</evidence>
<protein>
    <recommendedName>
        <fullName evidence="10">G-protein coupled receptors family 1 profile domain-containing protein</fullName>
    </recommendedName>
</protein>
<reference evidence="11" key="1">
    <citation type="submission" date="2023-06" db="EMBL/GenBank/DDBJ databases">
        <authorList>
            <person name="Delattre M."/>
        </authorList>
    </citation>
    <scope>NUCLEOTIDE SEQUENCE</scope>
    <source>
        <strain evidence="11">AF72</strain>
    </source>
</reference>
<dbReference type="Pfam" id="PF00001">
    <property type="entry name" value="7tm_1"/>
    <property type="match status" value="1"/>
</dbReference>
<keyword evidence="4 9" id="KW-1133">Transmembrane helix</keyword>
<proteinExistence type="predicted"/>
<evidence type="ECO:0000256" key="3">
    <source>
        <dbReference type="ARBA" id="ARBA00022692"/>
    </source>
</evidence>
<keyword evidence="12" id="KW-1185">Reference proteome</keyword>
<keyword evidence="6 9" id="KW-0472">Membrane</keyword>
<organism evidence="11 12">
    <name type="scientific">Mesorhabditis spiculigera</name>
    <dbReference type="NCBI Taxonomy" id="96644"/>
    <lineage>
        <taxon>Eukaryota</taxon>
        <taxon>Metazoa</taxon>
        <taxon>Ecdysozoa</taxon>
        <taxon>Nematoda</taxon>
        <taxon>Chromadorea</taxon>
        <taxon>Rhabditida</taxon>
        <taxon>Rhabditina</taxon>
        <taxon>Rhabditomorpha</taxon>
        <taxon>Rhabditoidea</taxon>
        <taxon>Rhabditidae</taxon>
        <taxon>Mesorhabditinae</taxon>
        <taxon>Mesorhabditis</taxon>
    </lineage>
</organism>
<keyword evidence="3 9" id="KW-0812">Transmembrane</keyword>
<keyword evidence="7" id="KW-0675">Receptor</keyword>
<dbReference type="GO" id="GO:0005886">
    <property type="term" value="C:plasma membrane"/>
    <property type="evidence" value="ECO:0007669"/>
    <property type="project" value="UniProtKB-SubCell"/>
</dbReference>
<feature type="transmembrane region" description="Helical" evidence="9">
    <location>
        <begin position="99"/>
        <end position="120"/>
    </location>
</feature>
<dbReference type="InterPro" id="IPR000276">
    <property type="entry name" value="GPCR_Rhodpsn"/>
</dbReference>
<gene>
    <name evidence="11" type="ORF">MSPICULIGERA_LOCUS13330</name>
</gene>
<dbReference type="GO" id="GO:0042277">
    <property type="term" value="F:peptide binding"/>
    <property type="evidence" value="ECO:0007669"/>
    <property type="project" value="TreeGrafter"/>
</dbReference>
<evidence type="ECO:0000256" key="5">
    <source>
        <dbReference type="ARBA" id="ARBA00023040"/>
    </source>
</evidence>
<evidence type="ECO:0000313" key="11">
    <source>
        <dbReference type="EMBL" id="CAJ0575011.1"/>
    </source>
</evidence>
<dbReference type="SUPFAM" id="SSF81321">
    <property type="entry name" value="Family A G protein-coupled receptor-like"/>
    <property type="match status" value="1"/>
</dbReference>
<feature type="domain" description="G-protein coupled receptors family 1 profile" evidence="10">
    <location>
        <begin position="42"/>
        <end position="325"/>
    </location>
</feature>
<comment type="subcellular location">
    <subcellularLocation>
        <location evidence="1">Cell membrane</location>
        <topology evidence="1">Multi-pass membrane protein</topology>
    </subcellularLocation>
</comment>
<evidence type="ECO:0000256" key="2">
    <source>
        <dbReference type="ARBA" id="ARBA00022475"/>
    </source>
</evidence>
<keyword evidence="8" id="KW-0807">Transducer</keyword>
<evidence type="ECO:0000256" key="6">
    <source>
        <dbReference type="ARBA" id="ARBA00023136"/>
    </source>
</evidence>
<comment type="caution">
    <text evidence="11">The sequence shown here is derived from an EMBL/GenBank/DDBJ whole genome shotgun (WGS) entry which is preliminary data.</text>
</comment>
<feature type="transmembrane region" description="Helical" evidence="9">
    <location>
        <begin position="220"/>
        <end position="245"/>
    </location>
</feature>